<evidence type="ECO:0000313" key="2">
    <source>
        <dbReference type="EMBL" id="EHE95719.1"/>
    </source>
</evidence>
<dbReference type="PROSITE" id="PS00290">
    <property type="entry name" value="IG_MHC"/>
    <property type="match status" value="1"/>
</dbReference>
<dbReference type="PROSITE" id="PS50943">
    <property type="entry name" value="HTH_CROC1"/>
    <property type="match status" value="1"/>
</dbReference>
<dbReference type="SUPFAM" id="SSF47413">
    <property type="entry name" value="lambda repressor-like DNA-binding domains"/>
    <property type="match status" value="1"/>
</dbReference>
<gene>
    <name evidence="2" type="ORF">HMPREF9469_05550</name>
</gene>
<dbReference type="CDD" id="cd00093">
    <property type="entry name" value="HTH_XRE"/>
    <property type="match status" value="1"/>
</dbReference>
<dbReference type="RefSeq" id="WP_007870288.1">
    <property type="nucleotide sequence ID" value="NZ_JH376431.1"/>
</dbReference>
<feature type="domain" description="HTH cro/C1-type" evidence="1">
    <location>
        <begin position="11"/>
        <end position="66"/>
    </location>
</feature>
<accession>G5HSI8</accession>
<dbReference type="InterPro" id="IPR001387">
    <property type="entry name" value="Cro/C1-type_HTH"/>
</dbReference>
<dbReference type="eggNOG" id="COG1396">
    <property type="taxonomic scope" value="Bacteria"/>
</dbReference>
<dbReference type="PATRIC" id="fig|742733.3.peg.5702"/>
<dbReference type="AlphaFoldDB" id="G5HSI8"/>
<dbReference type="InterPro" id="IPR010982">
    <property type="entry name" value="Lambda_DNA-bd_dom_sf"/>
</dbReference>
<dbReference type="InterPro" id="IPR003006">
    <property type="entry name" value="Ig/MHC_CS"/>
</dbReference>
<dbReference type="Proteomes" id="UP000003763">
    <property type="component" value="Unassembled WGS sequence"/>
</dbReference>
<dbReference type="GO" id="GO:0003677">
    <property type="term" value="F:DNA binding"/>
    <property type="evidence" value="ECO:0007669"/>
    <property type="project" value="InterPro"/>
</dbReference>
<name>G5HSI8_9FIRM</name>
<evidence type="ECO:0000313" key="3">
    <source>
        <dbReference type="Proteomes" id="UP000003763"/>
    </source>
</evidence>
<protein>
    <recommendedName>
        <fullName evidence="1">HTH cro/C1-type domain-containing protein</fullName>
    </recommendedName>
</protein>
<sequence length="269" mass="31086">MKCGITIQERLKDLRTERHLKLGELEKLTGISSSALSSYENNDYKEINHGNLITLAKFYSVSTDYLLCLTENRNHPNTTLSELHLSDEMIDLLKSGRMNNRLLCEIVTHKDFISLITDAEIYVDGIATMRFQDLNNVLEVTRAEVLHQYQPVEEDTPLKALQASQIQEDDYFCHVTHKTWDSILHSIRKAHKNDVESAPDSSNSLKLIKDIQKALRVPGTYLDVFCHVMCDSLKIKYDKLSEKERSDLKRVLQKSEFYKDSPLGNRKRR</sequence>
<reference evidence="2 3" key="1">
    <citation type="submission" date="2011-08" db="EMBL/GenBank/DDBJ databases">
        <title>The Genome Sequence of Clostridium citroniae WAL-17108.</title>
        <authorList>
            <consortium name="The Broad Institute Genome Sequencing Platform"/>
            <person name="Earl A."/>
            <person name="Ward D."/>
            <person name="Feldgarden M."/>
            <person name="Gevers D."/>
            <person name="Finegold S.M."/>
            <person name="Summanen P.H."/>
            <person name="Molitoris D.R."/>
            <person name="Vaisanen M.L."/>
            <person name="Daigneault M."/>
            <person name="Allen-Vercoe E."/>
            <person name="Young S.K."/>
            <person name="Zeng Q."/>
            <person name="Gargeya S."/>
            <person name="Fitzgerald M."/>
            <person name="Haas B."/>
            <person name="Abouelleil A."/>
            <person name="Alvarado L."/>
            <person name="Arachchi H.M."/>
            <person name="Berlin A."/>
            <person name="Brown A."/>
            <person name="Chapman S.B."/>
            <person name="Chen Z."/>
            <person name="Dunbar C."/>
            <person name="Freedman E."/>
            <person name="Gearin G."/>
            <person name="Gellesch M."/>
            <person name="Goldberg J."/>
            <person name="Griggs A."/>
            <person name="Gujja S."/>
            <person name="Heiman D."/>
            <person name="Howarth C."/>
            <person name="Larson L."/>
            <person name="Lui A."/>
            <person name="MacDonald P.J.P."/>
            <person name="Montmayeur A."/>
            <person name="Murphy C."/>
            <person name="Neiman D."/>
            <person name="Pearson M."/>
            <person name="Priest M."/>
            <person name="Roberts A."/>
            <person name="Saif S."/>
            <person name="Shea T."/>
            <person name="Shenoy N."/>
            <person name="Sisk P."/>
            <person name="Stolte C."/>
            <person name="Sykes S."/>
            <person name="Wortman J."/>
            <person name="Nusbaum C."/>
            <person name="Birren B."/>
        </authorList>
    </citation>
    <scope>NUCLEOTIDE SEQUENCE [LARGE SCALE GENOMIC DNA]</scope>
    <source>
        <strain evidence="2 3">WAL-17108</strain>
    </source>
</reference>
<organism evidence="2 3">
    <name type="scientific">[Clostridium] citroniae WAL-17108</name>
    <dbReference type="NCBI Taxonomy" id="742733"/>
    <lineage>
        <taxon>Bacteria</taxon>
        <taxon>Bacillati</taxon>
        <taxon>Bacillota</taxon>
        <taxon>Clostridia</taxon>
        <taxon>Lachnospirales</taxon>
        <taxon>Lachnospiraceae</taxon>
        <taxon>Enterocloster</taxon>
    </lineage>
</organism>
<dbReference type="HOGENOM" id="CLU_090591_0_0_9"/>
<comment type="caution">
    <text evidence="2">The sequence shown here is derived from an EMBL/GenBank/DDBJ whole genome shotgun (WGS) entry which is preliminary data.</text>
</comment>
<dbReference type="SMART" id="SM00530">
    <property type="entry name" value="HTH_XRE"/>
    <property type="match status" value="1"/>
</dbReference>
<evidence type="ECO:0000259" key="1">
    <source>
        <dbReference type="PROSITE" id="PS50943"/>
    </source>
</evidence>
<proteinExistence type="predicted"/>
<dbReference type="Pfam" id="PF01381">
    <property type="entry name" value="HTH_3"/>
    <property type="match status" value="1"/>
</dbReference>
<dbReference type="EMBL" id="ADLJ01000051">
    <property type="protein sequence ID" value="EHE95719.1"/>
    <property type="molecule type" value="Genomic_DNA"/>
</dbReference>
<dbReference type="Gene3D" id="1.10.260.40">
    <property type="entry name" value="lambda repressor-like DNA-binding domains"/>
    <property type="match status" value="1"/>
</dbReference>